<dbReference type="Gene3D" id="3.30.530.20">
    <property type="match status" value="1"/>
</dbReference>
<organism evidence="1">
    <name type="scientific">Microbacterium sp. A8/3-1</name>
    <dbReference type="NCBI Taxonomy" id="3160749"/>
    <lineage>
        <taxon>Bacteria</taxon>
        <taxon>Bacillati</taxon>
        <taxon>Actinomycetota</taxon>
        <taxon>Actinomycetes</taxon>
        <taxon>Micrococcales</taxon>
        <taxon>Microbacteriaceae</taxon>
        <taxon>Microbacterium</taxon>
    </lineage>
</organism>
<gene>
    <name evidence="1" type="ORF">ABS642_00360</name>
</gene>
<proteinExistence type="predicted"/>
<dbReference type="EMBL" id="CP158357">
    <property type="protein sequence ID" value="XBX78577.1"/>
    <property type="molecule type" value="Genomic_DNA"/>
</dbReference>
<dbReference type="InterPro" id="IPR023393">
    <property type="entry name" value="START-like_dom_sf"/>
</dbReference>
<evidence type="ECO:0000313" key="1">
    <source>
        <dbReference type="EMBL" id="XBX78577.1"/>
    </source>
</evidence>
<dbReference type="SUPFAM" id="SSF55961">
    <property type="entry name" value="Bet v1-like"/>
    <property type="match status" value="1"/>
</dbReference>
<dbReference type="AlphaFoldDB" id="A0AAU7VVV8"/>
<protein>
    <submittedName>
        <fullName evidence="1">SRPBCC family protein</fullName>
    </submittedName>
</protein>
<accession>A0AAU7VVV8</accession>
<dbReference type="RefSeq" id="WP_350351819.1">
    <property type="nucleotide sequence ID" value="NZ_CP158357.1"/>
</dbReference>
<sequence>MMFAAPRTSRSPRRGDRALYVEILIDAPLETIWELTQTPEQHVRWDARFSAIIPTHRRPNGAQEFRYERGLGLHTIRGTGVSLGDRRGQAGERTSALAFDTNDPLSPLGAGRGYWRYVPTPEGVRFLTGYDYAPGWGLLGRVLDPLVTRRFVWWLTAWSFDRLRLWAEDGVPPEETGWWRSLRPGRRPRAHARRCRKRPARTGGRTIMQNAPASLTEIAA</sequence>
<reference evidence="1" key="1">
    <citation type="submission" date="2024-06" db="EMBL/GenBank/DDBJ databases">
        <title>Draft genome sequence of Microbacterium sp. strain A8/3-1, isolated from Oxytropis tragacanthoides Fisch. ex DC. Root nodules in the Altai region of Russia.</title>
        <authorList>
            <person name="Sazanova A."/>
            <person name="Guro P."/>
            <person name="Kuznetsova I."/>
            <person name="Belimov A."/>
            <person name="Safronova V."/>
        </authorList>
    </citation>
    <scope>NUCLEOTIDE SEQUENCE</scope>
    <source>
        <strain evidence="1">A8/3-1</strain>
    </source>
</reference>
<name>A0AAU7VVV8_9MICO</name>